<comment type="similarity">
    <text evidence="2">Belongs to the acyl-CoA dehydrogenase family.</text>
</comment>
<proteinExistence type="inferred from homology"/>
<dbReference type="Gene3D" id="2.40.110.10">
    <property type="entry name" value="Butyryl-CoA Dehydrogenase, subunit A, domain 2"/>
    <property type="match status" value="1"/>
</dbReference>
<dbReference type="Gene3D" id="1.20.140.10">
    <property type="entry name" value="Butyryl-CoA Dehydrogenase, subunit A, domain 3"/>
    <property type="match status" value="2"/>
</dbReference>
<dbReference type="Proteomes" id="UP001500967">
    <property type="component" value="Unassembled WGS sequence"/>
</dbReference>
<comment type="caution">
    <text evidence="9">The sequence shown here is derived from an EMBL/GenBank/DDBJ whole genome shotgun (WGS) entry which is preliminary data.</text>
</comment>
<feature type="domain" description="Acyl-CoA dehydrogenase/oxidase C-terminal" evidence="6">
    <location>
        <begin position="601"/>
        <end position="743"/>
    </location>
</feature>
<reference evidence="10" key="1">
    <citation type="journal article" date="2019" name="Int. J. Syst. Evol. Microbiol.">
        <title>The Global Catalogue of Microorganisms (GCM) 10K type strain sequencing project: providing services to taxonomists for standard genome sequencing and annotation.</title>
        <authorList>
            <consortium name="The Broad Institute Genomics Platform"/>
            <consortium name="The Broad Institute Genome Sequencing Center for Infectious Disease"/>
            <person name="Wu L."/>
            <person name="Ma J."/>
        </authorList>
    </citation>
    <scope>NUCLEOTIDE SEQUENCE [LARGE SCALE GENOMIC DNA]</scope>
    <source>
        <strain evidence="10">JCM 10425</strain>
    </source>
</reference>
<evidence type="ECO:0000256" key="2">
    <source>
        <dbReference type="ARBA" id="ARBA00009347"/>
    </source>
</evidence>
<keyword evidence="3" id="KW-0285">Flavoprotein</keyword>
<dbReference type="InterPro" id="IPR052161">
    <property type="entry name" value="Mycobact_Acyl-CoA_DH"/>
</dbReference>
<evidence type="ECO:0000259" key="8">
    <source>
        <dbReference type="Pfam" id="PF02771"/>
    </source>
</evidence>
<dbReference type="InterPro" id="IPR006091">
    <property type="entry name" value="Acyl-CoA_Oxase/DH_mid-dom"/>
</dbReference>
<protein>
    <submittedName>
        <fullName evidence="9">Acyl-CoA dehydrogenase</fullName>
    </submittedName>
</protein>
<evidence type="ECO:0000259" key="6">
    <source>
        <dbReference type="Pfam" id="PF00441"/>
    </source>
</evidence>
<gene>
    <name evidence="9" type="ORF">GCM10009539_36310</name>
</gene>
<dbReference type="PANTHER" id="PTHR43292:SF4">
    <property type="entry name" value="ACYL-COA DEHYDROGENASE FADE34"/>
    <property type="match status" value="1"/>
</dbReference>
<evidence type="ECO:0000256" key="3">
    <source>
        <dbReference type="ARBA" id="ARBA00022630"/>
    </source>
</evidence>
<evidence type="ECO:0000313" key="10">
    <source>
        <dbReference type="Proteomes" id="UP001500967"/>
    </source>
</evidence>
<evidence type="ECO:0000256" key="4">
    <source>
        <dbReference type="ARBA" id="ARBA00022827"/>
    </source>
</evidence>
<keyword evidence="4" id="KW-0274">FAD</keyword>
<dbReference type="Pfam" id="PF00441">
    <property type="entry name" value="Acyl-CoA_dh_1"/>
    <property type="match status" value="2"/>
</dbReference>
<keyword evidence="10" id="KW-1185">Reference proteome</keyword>
<dbReference type="SUPFAM" id="SSF47203">
    <property type="entry name" value="Acyl-CoA dehydrogenase C-terminal domain-like"/>
    <property type="match status" value="2"/>
</dbReference>
<evidence type="ECO:0000256" key="5">
    <source>
        <dbReference type="ARBA" id="ARBA00023002"/>
    </source>
</evidence>
<feature type="domain" description="Acyl-CoA dehydrogenase/oxidase N-terminal" evidence="8">
    <location>
        <begin position="385"/>
        <end position="491"/>
    </location>
</feature>
<dbReference type="PANTHER" id="PTHR43292">
    <property type="entry name" value="ACYL-COA DEHYDROGENASE"/>
    <property type="match status" value="1"/>
</dbReference>
<organism evidence="9 10">
    <name type="scientific">Cryptosporangium japonicum</name>
    <dbReference type="NCBI Taxonomy" id="80872"/>
    <lineage>
        <taxon>Bacteria</taxon>
        <taxon>Bacillati</taxon>
        <taxon>Actinomycetota</taxon>
        <taxon>Actinomycetes</taxon>
        <taxon>Cryptosporangiales</taxon>
        <taxon>Cryptosporangiaceae</taxon>
        <taxon>Cryptosporangium</taxon>
    </lineage>
</organism>
<feature type="domain" description="Acyl-CoA dehydrogenase/oxidase C-terminal" evidence="6">
    <location>
        <begin position="238"/>
        <end position="363"/>
    </location>
</feature>
<dbReference type="InterPro" id="IPR009100">
    <property type="entry name" value="AcylCoA_DH/oxidase_NM_dom_sf"/>
</dbReference>
<accession>A0ABP3E0Y7</accession>
<evidence type="ECO:0000313" key="9">
    <source>
        <dbReference type="EMBL" id="GAA0247764.1"/>
    </source>
</evidence>
<name>A0ABP3E0Y7_9ACTN</name>
<dbReference type="Pfam" id="PF02771">
    <property type="entry name" value="Acyl-CoA_dh_N"/>
    <property type="match status" value="2"/>
</dbReference>
<feature type="domain" description="Acyl-CoA oxidase/dehydrogenase middle" evidence="7">
    <location>
        <begin position="495"/>
        <end position="589"/>
    </location>
</feature>
<dbReference type="Gene3D" id="1.10.540.10">
    <property type="entry name" value="Acyl-CoA dehydrogenase/oxidase, N-terminal domain"/>
    <property type="match status" value="2"/>
</dbReference>
<evidence type="ECO:0000256" key="1">
    <source>
        <dbReference type="ARBA" id="ARBA00001974"/>
    </source>
</evidence>
<dbReference type="InterPro" id="IPR036250">
    <property type="entry name" value="AcylCo_DH-like_C"/>
</dbReference>
<dbReference type="InterPro" id="IPR013786">
    <property type="entry name" value="AcylCoA_DH/ox_N"/>
</dbReference>
<dbReference type="InterPro" id="IPR009075">
    <property type="entry name" value="AcylCo_DH/oxidase_C"/>
</dbReference>
<dbReference type="InterPro" id="IPR037069">
    <property type="entry name" value="AcylCoA_DH/ox_N_sf"/>
</dbReference>
<dbReference type="EMBL" id="BAAAGX010000014">
    <property type="protein sequence ID" value="GAA0247764.1"/>
    <property type="molecule type" value="Genomic_DNA"/>
</dbReference>
<keyword evidence="5" id="KW-0560">Oxidoreductase</keyword>
<evidence type="ECO:0000259" key="7">
    <source>
        <dbReference type="Pfam" id="PF02770"/>
    </source>
</evidence>
<feature type="domain" description="Acyl-CoA dehydrogenase/oxidase N-terminal" evidence="8">
    <location>
        <begin position="2"/>
        <end position="113"/>
    </location>
</feature>
<dbReference type="SUPFAM" id="SSF56645">
    <property type="entry name" value="Acyl-CoA dehydrogenase NM domain-like"/>
    <property type="match status" value="2"/>
</dbReference>
<dbReference type="InterPro" id="IPR046373">
    <property type="entry name" value="Acyl-CoA_Oxase/DH_mid-dom_sf"/>
</dbReference>
<comment type="cofactor">
    <cofactor evidence="1">
        <name>FAD</name>
        <dbReference type="ChEBI" id="CHEBI:57692"/>
    </cofactor>
</comment>
<sequence length="748" mass="77291">MTEDQLELGAAVSGFVARHAPIARTRASAAALAAGEKPAYWAALTAQGLHAVHLPEEHGGQGGGLAELAVVLEEAGRGLLPGPFGPTVLASAVVSRAPASDVRAGLLDELAAGATAALVHPGAGITATASDDGWVLTGRSAPVLGLPGADVVIVGATVADAAGTGVVLTDEGAARVDPPAEPRTVWVRLQVTAADVHTEDGVDLTRGVGRLDLAGVPAGPELGAIDADAVRYLVTALSAAEVAGVLAWAVRATVDYAGVREQFGRTIGSFQAVKHKAARLLVAAELAAAAAWDAVRSLDEDLDQQRLAAGGAAVVALGRAPDAVLEAVTLFGGIGFTWEHDVHLYWRRAMSLASVTGPTGTWLAELGEAALTSRRSSGVALHDAEPELRQRVNEIIDEALALPEDTVGKPGHRTGPRRTLLADAGLIAPHWPRPHGLAATPIQQLVIADEFARRDLAPPSIVIGDWAMPTILAHGTAAQVERFAGPTLRGELVWCQLFSEPGAGSDLAGLATRAVKVDGGWRLNGQKVWTSAAHLADWGICLARTDPDAPKHRGISYFLVDLRTPGVDVRPLRQATGNAEFNEVFLTDVFVPDDCLVGAPGEGWRLTMTTLGNERTSISATLGSTDEEPIRTLIEKGAVDRPEAIRALARVNAYGAAVSALTVREALRRLAGQQPGAGASIAKVASAQLHRDAADLAFALGGPEAAVHGGAVDVAGRALNTPAQLIGGGTVEIQLNVIAERVLRLPRG</sequence>
<dbReference type="Pfam" id="PF02770">
    <property type="entry name" value="Acyl-CoA_dh_M"/>
    <property type="match status" value="1"/>
</dbReference>